<dbReference type="Pfam" id="PF11307">
    <property type="entry name" value="DUF3109"/>
    <property type="match status" value="1"/>
</dbReference>
<reference evidence="1" key="1">
    <citation type="submission" date="2020-05" db="EMBL/GenBank/DDBJ databases">
        <authorList>
            <person name="Chiriac C."/>
            <person name="Salcher M."/>
            <person name="Ghai R."/>
            <person name="Kavagutti S V."/>
        </authorList>
    </citation>
    <scope>NUCLEOTIDE SEQUENCE</scope>
</reference>
<name>A0A6J7EGS8_9ZZZZ</name>
<dbReference type="InterPro" id="IPR021458">
    <property type="entry name" value="Rv0495c"/>
</dbReference>
<accession>A0A6J7EGS8</accession>
<dbReference type="EMBL" id="CAFBLS010000197">
    <property type="protein sequence ID" value="CAB4882557.1"/>
    <property type="molecule type" value="Genomic_DNA"/>
</dbReference>
<sequence>MPESPLDFARQWVEFVDPADEDQLIRADLTWLTSRWTCIFGRGCQGIYADRPDVGCCALGAHFSEKADEKRVATWVEKLDSSVWQRIDIGRKKGWSVKEGTAYKTRVVGDACIFHNDKDFEGGYGCALHHLAQREGVSFIETKPEVCWQLPLRRTYDNAKHEDGVERLVVVLGEYDRRAWGEGGHDLDWYCSSNTDAHIGTEPVYRSSRDEIVALIGQPAYDELARICDSRSQLLLTVADTTALSPHPADPA</sequence>
<evidence type="ECO:0000313" key="1">
    <source>
        <dbReference type="EMBL" id="CAB4882557.1"/>
    </source>
</evidence>
<organism evidence="1">
    <name type="scientific">freshwater metagenome</name>
    <dbReference type="NCBI Taxonomy" id="449393"/>
    <lineage>
        <taxon>unclassified sequences</taxon>
        <taxon>metagenomes</taxon>
        <taxon>ecological metagenomes</taxon>
    </lineage>
</organism>
<dbReference type="AlphaFoldDB" id="A0A6J7EGS8"/>
<gene>
    <name evidence="1" type="ORF">UFOPK3402_01454</name>
</gene>
<proteinExistence type="predicted"/>
<protein>
    <submittedName>
        <fullName evidence="1">Unannotated protein</fullName>
    </submittedName>
</protein>